<keyword evidence="3" id="KW-1185">Reference proteome</keyword>
<dbReference type="EMBL" id="VKAD01000001">
    <property type="protein sequence ID" value="TXR53896.1"/>
    <property type="molecule type" value="Genomic_DNA"/>
</dbReference>
<dbReference type="AlphaFoldDB" id="A0A5C8ZAH9"/>
<protein>
    <submittedName>
        <fullName evidence="2">DUF1499 domain-containing protein</fullName>
    </submittedName>
</protein>
<keyword evidence="1" id="KW-1133">Transmembrane helix</keyword>
<dbReference type="Proteomes" id="UP000321764">
    <property type="component" value="Unassembled WGS sequence"/>
</dbReference>
<feature type="transmembrane region" description="Helical" evidence="1">
    <location>
        <begin position="32"/>
        <end position="56"/>
    </location>
</feature>
<keyword evidence="1" id="KW-0812">Transmembrane</keyword>
<feature type="transmembrane region" description="Helical" evidence="1">
    <location>
        <begin position="97"/>
        <end position="114"/>
    </location>
</feature>
<evidence type="ECO:0000313" key="2">
    <source>
        <dbReference type="EMBL" id="TXR53896.1"/>
    </source>
</evidence>
<evidence type="ECO:0000313" key="3">
    <source>
        <dbReference type="Proteomes" id="UP000321764"/>
    </source>
</evidence>
<sequence>MPRGVTSEQTLFIHHTTHGRGHNMKLLKRPNWLANLILLVSMGCIAAIIAAVFGVRDGSMDFRSATGIIRHALEVGAVVLICSVLMLVFVRETRLKMLTASLLIAIPMLGAYLLQPAPTPNATPGERPAPLNDISTDTSNPPIFEAVAAIRPEGSNTLTYPGEKAAILQAERFPSIAPMATHLSAEQAYDVVLELIEKNGWQLIEANLPEGKIEAVAATIIFNFKDDIVFRVVPTNTGSIVDMRSHSRVGRGDMNVNGNRVIAFIENFNKMAANR</sequence>
<accession>A0A5C8ZAH9</accession>
<dbReference type="Pfam" id="PF07386">
    <property type="entry name" value="DUF1499"/>
    <property type="match status" value="1"/>
</dbReference>
<organism evidence="2 3">
    <name type="scientific">Reinekea thalattae</name>
    <dbReference type="NCBI Taxonomy" id="2593301"/>
    <lineage>
        <taxon>Bacteria</taxon>
        <taxon>Pseudomonadati</taxon>
        <taxon>Pseudomonadota</taxon>
        <taxon>Gammaproteobacteria</taxon>
        <taxon>Oceanospirillales</taxon>
        <taxon>Saccharospirillaceae</taxon>
        <taxon>Reinekea</taxon>
    </lineage>
</organism>
<reference evidence="2 3" key="1">
    <citation type="submission" date="2019-07" db="EMBL/GenBank/DDBJ databases">
        <title>Reinekea sp. strain SSH23 genome sequencing and assembly.</title>
        <authorList>
            <person name="Kim I."/>
        </authorList>
    </citation>
    <scope>NUCLEOTIDE SEQUENCE [LARGE SCALE GENOMIC DNA]</scope>
    <source>
        <strain evidence="2 3">SSH23</strain>
    </source>
</reference>
<evidence type="ECO:0000256" key="1">
    <source>
        <dbReference type="SAM" id="Phobius"/>
    </source>
</evidence>
<name>A0A5C8ZAH9_9GAMM</name>
<gene>
    <name evidence="2" type="ORF">FME95_04910</name>
</gene>
<dbReference type="OrthoDB" id="1523552at2"/>
<feature type="transmembrane region" description="Helical" evidence="1">
    <location>
        <begin position="68"/>
        <end position="90"/>
    </location>
</feature>
<dbReference type="InterPro" id="IPR010865">
    <property type="entry name" value="DUF1499"/>
</dbReference>
<proteinExistence type="predicted"/>
<comment type="caution">
    <text evidence="2">The sequence shown here is derived from an EMBL/GenBank/DDBJ whole genome shotgun (WGS) entry which is preliminary data.</text>
</comment>
<keyword evidence="1" id="KW-0472">Membrane</keyword>